<comment type="caution">
    <text evidence="2">The sequence shown here is derived from an EMBL/GenBank/DDBJ whole genome shotgun (WGS) entry which is preliminary data.</text>
</comment>
<dbReference type="EMBL" id="SMFL01000003">
    <property type="protein sequence ID" value="TDE16547.1"/>
    <property type="molecule type" value="Genomic_DNA"/>
</dbReference>
<feature type="domain" description="DUF4136" evidence="1">
    <location>
        <begin position="36"/>
        <end position="195"/>
    </location>
</feature>
<organism evidence="2 3">
    <name type="scientific">Dyadobacter psychrotolerans</name>
    <dbReference type="NCBI Taxonomy" id="2541721"/>
    <lineage>
        <taxon>Bacteria</taxon>
        <taxon>Pseudomonadati</taxon>
        <taxon>Bacteroidota</taxon>
        <taxon>Cytophagia</taxon>
        <taxon>Cytophagales</taxon>
        <taxon>Spirosomataceae</taxon>
        <taxon>Dyadobacter</taxon>
    </lineage>
</organism>
<evidence type="ECO:0000259" key="1">
    <source>
        <dbReference type="Pfam" id="PF13590"/>
    </source>
</evidence>
<dbReference type="Pfam" id="PF13590">
    <property type="entry name" value="DUF4136"/>
    <property type="match status" value="1"/>
</dbReference>
<dbReference type="Proteomes" id="UP000294850">
    <property type="component" value="Unassembled WGS sequence"/>
</dbReference>
<protein>
    <submittedName>
        <fullName evidence="2">DUF4136 domain-containing protein</fullName>
    </submittedName>
</protein>
<name>A0A4R5DS52_9BACT</name>
<gene>
    <name evidence="2" type="ORF">E0F88_09940</name>
</gene>
<sequence>MLKITSLIILTAVLGLSSCTKDPINDLSTEETLVYVTNRDKTVDYKQYKTFSIVDSVLVVENNQSGTALDEIDRALLNRIIINMQSLGYTYVAPSAKPDVGINAAWVTNTQLNVTTQPSYYGGYWGGYGYGYGYPSYYQYYETSESYWLISMVDFKNANTTDKTFNVVWDAQIRGSGIGSTQLVDQMVNSVFTQSNYLKIK</sequence>
<evidence type="ECO:0000313" key="3">
    <source>
        <dbReference type="Proteomes" id="UP000294850"/>
    </source>
</evidence>
<dbReference type="OrthoDB" id="959498at2"/>
<dbReference type="PROSITE" id="PS51257">
    <property type="entry name" value="PROKAR_LIPOPROTEIN"/>
    <property type="match status" value="1"/>
</dbReference>
<dbReference type="AlphaFoldDB" id="A0A4R5DS52"/>
<dbReference type="Gene3D" id="3.30.160.670">
    <property type="match status" value="1"/>
</dbReference>
<reference evidence="2 3" key="1">
    <citation type="submission" date="2019-03" db="EMBL/GenBank/DDBJ databases">
        <title>Dyadobacter AR-3-6 sp. nov., isolated from arctic soil.</title>
        <authorList>
            <person name="Chaudhary D.K."/>
        </authorList>
    </citation>
    <scope>NUCLEOTIDE SEQUENCE [LARGE SCALE GENOMIC DNA]</scope>
    <source>
        <strain evidence="2 3">AR-3-6</strain>
    </source>
</reference>
<dbReference type="InterPro" id="IPR025411">
    <property type="entry name" value="DUF4136"/>
</dbReference>
<dbReference type="RefSeq" id="WP_131958080.1">
    <property type="nucleotide sequence ID" value="NZ_SMFL01000003.1"/>
</dbReference>
<keyword evidence="3" id="KW-1185">Reference proteome</keyword>
<evidence type="ECO:0000313" key="2">
    <source>
        <dbReference type="EMBL" id="TDE16547.1"/>
    </source>
</evidence>
<accession>A0A4R5DS52</accession>
<proteinExistence type="predicted"/>